<feature type="compositionally biased region" description="Low complexity" evidence="1">
    <location>
        <begin position="370"/>
        <end position="384"/>
    </location>
</feature>
<feature type="compositionally biased region" description="Basic and acidic residues" evidence="1">
    <location>
        <begin position="55"/>
        <end position="86"/>
    </location>
</feature>
<feature type="region of interest" description="Disordered" evidence="1">
    <location>
        <begin position="696"/>
        <end position="722"/>
    </location>
</feature>
<sequence length="722" mass="79638">MADEEPQVHAGVPTDEVAQVGGDGDDGRGRQIQHCRPHEQLQPQGPVVETLPGQDRGRDEPEDEHRLDQRGGIRQPDRRQHDHMAEQHAGNQHGTPQPGHPRHHTEIPVAGELAQPDKQRGTGDEIDNHRQCTIEELTGFHGRAVVADAHQHRGHQGQAHHCDEAGDALVFHRRGGGIEPVGLRWPICQHREHTDRRDENRRQEGEPHGVQADEGDRQAGHDRHRQDHTHPGGHRIGFETAPVLRQGNLRAVTLTRLHWIPQGEDYQQHRRDDAHAGGREHQGIRGGDEHELQDRGHDGHRQTDAVVRHGVTGQQRDNDARDRPPGIEGGCEHPGHQRGDNGDGQQDRPGLGAGLGTLAVPLPVIGETDPTLTTGPQPQLPAQTCPGCSHHQEYGVAQQHHQGSQAGWPPLEDEDEGGGGGHERDLRGHHQGDDALHAGAAFAQPRCRAEEQGTHQVRAEDPSQRSQPATLDGHGDQQDDAGDGDRGTTDGDTPHDLLLRGHRRLHRACRFLRARIRIGDPLGHRCDRGQRPRRGLWCGLRGSGLVRGRGGCRGSRRWRRRRGSGDRRPTRNPGGDLPRRGGGGVDKRAGGTRWAVGGVHARHQRIDLPAGLRHRGRRGRQLRQGRTQGQSITVSEVHDPSVGRLQPVSPECHQFVIKASGVAEKVAVKSRRFCLLWFMLLEFLPLPPGTYLYGSGRKRRSSHLRPPSNRLDTGKASSADTD</sequence>
<feature type="compositionally biased region" description="Basic and acidic residues" evidence="1">
    <location>
        <begin position="214"/>
        <end position="230"/>
    </location>
</feature>
<dbReference type="STRING" id="196164.gene:10741923"/>
<keyword evidence="3" id="KW-1185">Reference proteome</keyword>
<dbReference type="Proteomes" id="UP000001409">
    <property type="component" value="Chromosome"/>
</dbReference>
<proteinExistence type="predicted"/>
<feature type="compositionally biased region" description="Basic and acidic residues" evidence="1">
    <location>
        <begin position="316"/>
        <end position="341"/>
    </location>
</feature>
<dbReference type="AlphaFoldDB" id="Q8FTQ3"/>
<feature type="compositionally biased region" description="Basic and acidic residues" evidence="1">
    <location>
        <begin position="421"/>
        <end position="431"/>
    </location>
</feature>
<feature type="compositionally biased region" description="Basic and acidic residues" evidence="1">
    <location>
        <begin position="189"/>
        <end position="207"/>
    </location>
</feature>
<feature type="region of interest" description="Disordered" evidence="1">
    <location>
        <begin position="1"/>
        <end position="105"/>
    </location>
</feature>
<dbReference type="KEGG" id="cef:CE1508"/>
<feature type="compositionally biased region" description="Basic and acidic residues" evidence="1">
    <location>
        <begin position="447"/>
        <end position="463"/>
    </location>
</feature>
<feature type="region of interest" description="Disordered" evidence="1">
    <location>
        <begin position="549"/>
        <end position="591"/>
    </location>
</feature>
<reference evidence="2 3" key="1">
    <citation type="journal article" date="2003" name="Genome Res.">
        <title>Comparative complete genome sequence analysis of the amino acid replacements responsible for the thermostability of Corynebacterium efficiens.</title>
        <authorList>
            <person name="Nishio Y."/>
            <person name="Nakamura Y."/>
            <person name="Kawarabayasi Y."/>
            <person name="Usuda Y."/>
            <person name="Kimura E."/>
            <person name="Sugimoto S."/>
            <person name="Matsui K."/>
            <person name="Yamagishi A."/>
            <person name="Kikuchi H."/>
            <person name="Ikeo K."/>
            <person name="Gojobori T."/>
        </authorList>
    </citation>
    <scope>NUCLEOTIDE SEQUENCE [LARGE SCALE GENOMIC DNA]</scope>
    <source>
        <strain evidence="3">DSM 44549 / YS-314 / AJ 12310 / JCM 11189 / NBRC 100395</strain>
    </source>
</reference>
<feature type="region of interest" description="Disordered" evidence="1">
    <location>
        <begin position="189"/>
        <end position="242"/>
    </location>
</feature>
<evidence type="ECO:0000256" key="1">
    <source>
        <dbReference type="SAM" id="MobiDB-lite"/>
    </source>
</evidence>
<feature type="region of interest" description="Disordered" evidence="1">
    <location>
        <begin position="446"/>
        <end position="496"/>
    </location>
</feature>
<feature type="compositionally biased region" description="Basic and acidic residues" evidence="1">
    <location>
        <begin position="266"/>
        <end position="307"/>
    </location>
</feature>
<organism evidence="2 3">
    <name type="scientific">Corynebacterium efficiens (strain DSM 44549 / YS-314 / AJ 12310 / JCM 11189 / NBRC 100395)</name>
    <dbReference type="NCBI Taxonomy" id="196164"/>
    <lineage>
        <taxon>Bacteria</taxon>
        <taxon>Bacillati</taxon>
        <taxon>Actinomycetota</taxon>
        <taxon>Actinomycetes</taxon>
        <taxon>Mycobacteriales</taxon>
        <taxon>Corynebacteriaceae</taxon>
        <taxon>Corynebacterium</taxon>
    </lineage>
</organism>
<feature type="region of interest" description="Disordered" evidence="1">
    <location>
        <begin position="265"/>
        <end position="431"/>
    </location>
</feature>
<feature type="compositionally biased region" description="Basic and acidic residues" evidence="1">
    <location>
        <begin position="473"/>
        <end position="496"/>
    </location>
</feature>
<dbReference type="HOGENOM" id="CLU_382987_0_0_11"/>
<dbReference type="EMBL" id="BA000035">
    <property type="protein sequence ID" value="BAC18318.1"/>
    <property type="molecule type" value="Genomic_DNA"/>
</dbReference>
<protein>
    <submittedName>
        <fullName evidence="2">Uncharacterized protein</fullName>
    </submittedName>
</protein>
<name>Q8FTQ3_COREF</name>
<evidence type="ECO:0000313" key="3">
    <source>
        <dbReference type="Proteomes" id="UP000001409"/>
    </source>
</evidence>
<evidence type="ECO:0000313" key="2">
    <source>
        <dbReference type="EMBL" id="BAC18318.1"/>
    </source>
</evidence>
<accession>Q8FTQ3</accession>